<dbReference type="Proteomes" id="UP000663829">
    <property type="component" value="Unassembled WGS sequence"/>
</dbReference>
<protein>
    <submittedName>
        <fullName evidence="1">Uncharacterized protein</fullName>
    </submittedName>
</protein>
<name>A0A813RCE5_9BILA</name>
<evidence type="ECO:0000313" key="1">
    <source>
        <dbReference type="EMBL" id="CAF0782151.1"/>
    </source>
</evidence>
<evidence type="ECO:0000313" key="2">
    <source>
        <dbReference type="EMBL" id="CAF3565587.1"/>
    </source>
</evidence>
<gene>
    <name evidence="1" type="ORF">GPM918_LOCUS2531</name>
    <name evidence="2" type="ORF">SRO942_LOCUS2531</name>
</gene>
<reference evidence="1" key="1">
    <citation type="submission" date="2021-02" db="EMBL/GenBank/DDBJ databases">
        <authorList>
            <person name="Nowell W R."/>
        </authorList>
    </citation>
    <scope>NUCLEOTIDE SEQUENCE</scope>
</reference>
<keyword evidence="3" id="KW-1185">Reference proteome</keyword>
<dbReference type="EMBL" id="CAJNOQ010000283">
    <property type="protein sequence ID" value="CAF0782151.1"/>
    <property type="molecule type" value="Genomic_DNA"/>
</dbReference>
<evidence type="ECO:0000313" key="3">
    <source>
        <dbReference type="Proteomes" id="UP000663829"/>
    </source>
</evidence>
<organism evidence="1 3">
    <name type="scientific">Didymodactylos carnosus</name>
    <dbReference type="NCBI Taxonomy" id="1234261"/>
    <lineage>
        <taxon>Eukaryota</taxon>
        <taxon>Metazoa</taxon>
        <taxon>Spiralia</taxon>
        <taxon>Gnathifera</taxon>
        <taxon>Rotifera</taxon>
        <taxon>Eurotatoria</taxon>
        <taxon>Bdelloidea</taxon>
        <taxon>Philodinida</taxon>
        <taxon>Philodinidae</taxon>
        <taxon>Didymodactylos</taxon>
    </lineage>
</organism>
<sequence length="207" mass="23585">MVSFLTALIDNHNYSLDVGSMANPITSVNGPVARSTKQPKNPENTTTVTFATQGVVHTVDLFSFLFILTICGQLISSSMKFLKFLNLYTQFYSCSCEHGPYTRPDNAELKFTQVQTPAPNLETNILAWHDEMFYFTFLGINDITTHRNTEITLTTLIERLLPYVPKLKHLVINELCFDQDLRRSRSPTIYKTLTYSSSSNSIKFKTY</sequence>
<dbReference type="Proteomes" id="UP000681722">
    <property type="component" value="Unassembled WGS sequence"/>
</dbReference>
<dbReference type="EMBL" id="CAJOBC010000283">
    <property type="protein sequence ID" value="CAF3565587.1"/>
    <property type="molecule type" value="Genomic_DNA"/>
</dbReference>
<proteinExistence type="predicted"/>
<comment type="caution">
    <text evidence="1">The sequence shown here is derived from an EMBL/GenBank/DDBJ whole genome shotgun (WGS) entry which is preliminary data.</text>
</comment>
<accession>A0A813RCE5</accession>
<dbReference type="AlphaFoldDB" id="A0A813RCE5"/>